<comment type="caution">
    <text evidence="1">The sequence shown here is derived from an EMBL/GenBank/DDBJ whole genome shotgun (WGS) entry which is preliminary data.</text>
</comment>
<evidence type="ECO:0000313" key="1">
    <source>
        <dbReference type="EMBL" id="KNC28787.1"/>
    </source>
</evidence>
<accession>A0A0L0C964</accession>
<organism evidence="1 2">
    <name type="scientific">Lucilia cuprina</name>
    <name type="common">Green bottle fly</name>
    <name type="synonym">Australian sheep blowfly</name>
    <dbReference type="NCBI Taxonomy" id="7375"/>
    <lineage>
        <taxon>Eukaryota</taxon>
        <taxon>Metazoa</taxon>
        <taxon>Ecdysozoa</taxon>
        <taxon>Arthropoda</taxon>
        <taxon>Hexapoda</taxon>
        <taxon>Insecta</taxon>
        <taxon>Pterygota</taxon>
        <taxon>Neoptera</taxon>
        <taxon>Endopterygota</taxon>
        <taxon>Diptera</taxon>
        <taxon>Brachycera</taxon>
        <taxon>Muscomorpha</taxon>
        <taxon>Oestroidea</taxon>
        <taxon>Calliphoridae</taxon>
        <taxon>Luciliinae</taxon>
        <taxon>Lucilia</taxon>
    </lineage>
</organism>
<keyword evidence="2" id="KW-1185">Reference proteome</keyword>
<proteinExistence type="predicted"/>
<dbReference type="Proteomes" id="UP000037069">
    <property type="component" value="Unassembled WGS sequence"/>
</dbReference>
<evidence type="ECO:0000313" key="2">
    <source>
        <dbReference type="Proteomes" id="UP000037069"/>
    </source>
</evidence>
<name>A0A0L0C964_LUCCU</name>
<reference evidence="1 2" key="1">
    <citation type="journal article" date="2015" name="Nat. Commun.">
        <title>Lucilia cuprina genome unlocks parasitic fly biology to underpin future interventions.</title>
        <authorList>
            <person name="Anstead C.A."/>
            <person name="Korhonen P.K."/>
            <person name="Young N.D."/>
            <person name="Hall R.S."/>
            <person name="Jex A.R."/>
            <person name="Murali S.C."/>
            <person name="Hughes D.S."/>
            <person name="Lee S.F."/>
            <person name="Perry T."/>
            <person name="Stroehlein A.J."/>
            <person name="Ansell B.R."/>
            <person name="Breugelmans B."/>
            <person name="Hofmann A."/>
            <person name="Qu J."/>
            <person name="Dugan S."/>
            <person name="Lee S.L."/>
            <person name="Chao H."/>
            <person name="Dinh H."/>
            <person name="Han Y."/>
            <person name="Doddapaneni H.V."/>
            <person name="Worley K.C."/>
            <person name="Muzny D.M."/>
            <person name="Ioannidis P."/>
            <person name="Waterhouse R.M."/>
            <person name="Zdobnov E.M."/>
            <person name="James P.J."/>
            <person name="Bagnall N.H."/>
            <person name="Kotze A.C."/>
            <person name="Gibbs R.A."/>
            <person name="Richards S."/>
            <person name="Batterham P."/>
            <person name="Gasser R.B."/>
        </authorList>
    </citation>
    <scope>NUCLEOTIDE SEQUENCE [LARGE SCALE GENOMIC DNA]</scope>
    <source>
        <strain evidence="1 2">LS</strain>
        <tissue evidence="1">Full body</tissue>
    </source>
</reference>
<dbReference type="EMBL" id="JRES01000749">
    <property type="protein sequence ID" value="KNC28787.1"/>
    <property type="molecule type" value="Genomic_DNA"/>
</dbReference>
<dbReference type="AlphaFoldDB" id="A0A0L0C964"/>
<protein>
    <submittedName>
        <fullName evidence="1">Uncharacterized protein</fullName>
    </submittedName>
</protein>
<gene>
    <name evidence="1" type="ORF">FF38_09963</name>
</gene>
<sequence>MIGPHLTEAPIQSPLQKMLECPKLTYKHKYRNEIQHNKILLATTDNVEKSNLISEEVTTNSPKESEAALSKIGKARIEKCYAGIGNMRHLLQKRKPEGTLFVIDRESKKSNHAHTKGKSVETALHLHSHSTVGHVESSTVAYADDDAVVVFGKFLDTISNCMESALNLASGVFPVASVKTH</sequence>